<keyword evidence="4" id="KW-1185">Reference proteome</keyword>
<reference evidence="3 4" key="1">
    <citation type="submission" date="2019-10" db="EMBL/GenBank/DDBJ databases">
        <title>Nocardia macrotermitis sp. nov. and Nocardia aurantia sp. nov., isolated from the gut of fungus growing-termite Macrotermes natalensis.</title>
        <authorList>
            <person name="Benndorf R."/>
            <person name="Schwitalla J."/>
            <person name="Martin K."/>
            <person name="De Beer W."/>
            <person name="Kaster A.-K."/>
            <person name="Vollmers J."/>
            <person name="Poulsen M."/>
            <person name="Beemelmanns C."/>
        </authorList>
    </citation>
    <scope>NUCLEOTIDE SEQUENCE [LARGE SCALE GENOMIC DNA]</scope>
    <source>
        <strain evidence="3 4">RB56</strain>
    </source>
</reference>
<dbReference type="Gene3D" id="2.60.40.1650">
    <property type="entry name" value="Porin MspA (Ig-like beta-sandwich domain)"/>
    <property type="match status" value="1"/>
</dbReference>
<dbReference type="Proteomes" id="UP000431401">
    <property type="component" value="Unassembled WGS sequence"/>
</dbReference>
<evidence type="ECO:0000313" key="4">
    <source>
        <dbReference type="Proteomes" id="UP000431401"/>
    </source>
</evidence>
<comment type="caution">
    <text evidence="3">The sequence shown here is derived from an EMBL/GenBank/DDBJ whole genome shotgun (WGS) entry which is preliminary data.</text>
</comment>
<evidence type="ECO:0000256" key="1">
    <source>
        <dbReference type="ARBA" id="ARBA00022729"/>
    </source>
</evidence>
<sequence>MRKVSRRIARRVAATASTAMVAAVFAGGMAAAGVDSTSSIIDHDQRTIAAIESDTRIDSVPPLDSNPLTREWFHSGRAGFKVSGDHDTDWHGHLTVGYMVGYPATLDGKLRLQYLTPGVELEAGTDLKLDFYDLIPRLGLELAVGFGPGIQTVECAGGDISGAEGYIQMSGFHGAVTGAVGPVTIRPFVKVVSSSGDTVVTYGPTTTL</sequence>
<evidence type="ECO:0000256" key="2">
    <source>
        <dbReference type="SAM" id="SignalP"/>
    </source>
</evidence>
<evidence type="ECO:0000313" key="3">
    <source>
        <dbReference type="EMBL" id="MQY24846.1"/>
    </source>
</evidence>
<name>A0A7K0DGB0_9NOCA</name>
<feature type="chain" id="PRO_5039526449" evidence="2">
    <location>
        <begin position="27"/>
        <end position="208"/>
    </location>
</feature>
<gene>
    <name evidence="3" type="primary">mspA</name>
    <name evidence="3" type="ORF">NRB56_03990</name>
</gene>
<keyword evidence="1 2" id="KW-0732">Signal</keyword>
<dbReference type="Gene3D" id="2.10.300.10">
    <property type="entry name" value="Porin MspA ribbon domain"/>
    <property type="match status" value="1"/>
</dbReference>
<dbReference type="AlphaFoldDB" id="A0A7K0DGB0"/>
<dbReference type="EMBL" id="WEGI01000001">
    <property type="protein sequence ID" value="MQY24846.1"/>
    <property type="molecule type" value="Genomic_DNA"/>
</dbReference>
<dbReference type="Pfam" id="PF09203">
    <property type="entry name" value="MspA"/>
    <property type="match status" value="1"/>
</dbReference>
<feature type="signal peptide" evidence="2">
    <location>
        <begin position="1"/>
        <end position="26"/>
    </location>
</feature>
<dbReference type="SUPFAM" id="SSF56959">
    <property type="entry name" value="Leukocidin-like"/>
    <property type="match status" value="1"/>
</dbReference>
<dbReference type="InterPro" id="IPR036435">
    <property type="entry name" value="Leukocidin/porin_MspA_sf"/>
</dbReference>
<dbReference type="InterPro" id="IPR015286">
    <property type="entry name" value="Porin_fam_mycobact-type"/>
</dbReference>
<accession>A0A7K0DGB0</accession>
<organism evidence="3 4">
    <name type="scientific">Nocardia aurantia</name>
    <dbReference type="NCBI Taxonomy" id="2585199"/>
    <lineage>
        <taxon>Bacteria</taxon>
        <taxon>Bacillati</taxon>
        <taxon>Actinomycetota</taxon>
        <taxon>Actinomycetes</taxon>
        <taxon>Mycobacteriales</taxon>
        <taxon>Nocardiaceae</taxon>
        <taxon>Nocardia</taxon>
    </lineage>
</organism>
<protein>
    <submittedName>
        <fullName evidence="3">Porin MspA</fullName>
    </submittedName>
</protein>
<proteinExistence type="predicted"/>